<keyword evidence="5" id="KW-0539">Nucleus</keyword>
<evidence type="ECO:0000313" key="9">
    <source>
        <dbReference type="Proteomes" id="UP000436088"/>
    </source>
</evidence>
<dbReference type="GO" id="GO:0005634">
    <property type="term" value="C:nucleus"/>
    <property type="evidence" value="ECO:0007669"/>
    <property type="project" value="UniProtKB-SubCell"/>
</dbReference>
<comment type="subcellular location">
    <subcellularLocation>
        <location evidence="1">Nucleus</location>
    </subcellularLocation>
</comment>
<evidence type="ECO:0000256" key="6">
    <source>
        <dbReference type="SAM" id="MobiDB-lite"/>
    </source>
</evidence>
<organism evidence="8 9">
    <name type="scientific">Hibiscus syriacus</name>
    <name type="common">Rose of Sharon</name>
    <dbReference type="NCBI Taxonomy" id="106335"/>
    <lineage>
        <taxon>Eukaryota</taxon>
        <taxon>Viridiplantae</taxon>
        <taxon>Streptophyta</taxon>
        <taxon>Embryophyta</taxon>
        <taxon>Tracheophyta</taxon>
        <taxon>Spermatophyta</taxon>
        <taxon>Magnoliopsida</taxon>
        <taxon>eudicotyledons</taxon>
        <taxon>Gunneridae</taxon>
        <taxon>Pentapetalae</taxon>
        <taxon>rosids</taxon>
        <taxon>malvids</taxon>
        <taxon>Malvales</taxon>
        <taxon>Malvaceae</taxon>
        <taxon>Malvoideae</taxon>
        <taxon>Hibiscus</taxon>
    </lineage>
</organism>
<dbReference type="InterPro" id="IPR036879">
    <property type="entry name" value="TF_MADSbox_sf"/>
</dbReference>
<keyword evidence="2" id="KW-0805">Transcription regulation</keyword>
<evidence type="ECO:0000256" key="2">
    <source>
        <dbReference type="ARBA" id="ARBA00023015"/>
    </source>
</evidence>
<comment type="caution">
    <text evidence="8">The sequence shown here is derived from an EMBL/GenBank/DDBJ whole genome shotgun (WGS) entry which is preliminary data.</text>
</comment>
<proteinExistence type="predicted"/>
<dbReference type="InterPro" id="IPR002100">
    <property type="entry name" value="TF_MADSbox"/>
</dbReference>
<keyword evidence="4" id="KW-0804">Transcription</keyword>
<feature type="domain" description="MADS-box" evidence="7">
    <location>
        <begin position="1"/>
        <end position="49"/>
    </location>
</feature>
<gene>
    <name evidence="8" type="ORF">F3Y22_tig00110332pilonHSYRG00346</name>
</gene>
<protein>
    <recommendedName>
        <fullName evidence="7">MADS-box domain-containing protein</fullName>
    </recommendedName>
</protein>
<dbReference type="GO" id="GO:0000987">
    <property type="term" value="F:cis-regulatory region sequence-specific DNA binding"/>
    <property type="evidence" value="ECO:0007669"/>
    <property type="project" value="InterPro"/>
</dbReference>
<dbReference type="Gene3D" id="3.40.1810.10">
    <property type="entry name" value="Transcription factor, MADS-box"/>
    <property type="match status" value="1"/>
</dbReference>
<evidence type="ECO:0000256" key="5">
    <source>
        <dbReference type="ARBA" id="ARBA00023242"/>
    </source>
</evidence>
<reference evidence="8" key="1">
    <citation type="submission" date="2019-09" db="EMBL/GenBank/DDBJ databases">
        <title>Draft genome information of white flower Hibiscus syriacus.</title>
        <authorList>
            <person name="Kim Y.-M."/>
        </authorList>
    </citation>
    <scope>NUCLEOTIDE SEQUENCE [LARGE SCALE GENOMIC DNA]</scope>
    <source>
        <strain evidence="8">YM2019G1</strain>
    </source>
</reference>
<dbReference type="GO" id="GO:0000981">
    <property type="term" value="F:DNA-binding transcription factor activity, RNA polymerase II-specific"/>
    <property type="evidence" value="ECO:0007669"/>
    <property type="project" value="InterPro"/>
</dbReference>
<keyword evidence="9" id="KW-1185">Reference proteome</keyword>
<keyword evidence="3" id="KW-0238">DNA-binding</keyword>
<dbReference type="PROSITE" id="PS50066">
    <property type="entry name" value="MADS_BOX_2"/>
    <property type="match status" value="1"/>
</dbReference>
<evidence type="ECO:0000256" key="4">
    <source>
        <dbReference type="ARBA" id="ARBA00023163"/>
    </source>
</evidence>
<name>A0A6A3B0S1_HIBSY</name>
<dbReference type="EMBL" id="VEPZ02000937">
    <property type="protein sequence ID" value="KAE8708832.1"/>
    <property type="molecule type" value="Genomic_DNA"/>
</dbReference>
<dbReference type="SUPFAM" id="SSF55455">
    <property type="entry name" value="SRF-like"/>
    <property type="match status" value="1"/>
</dbReference>
<dbReference type="AlphaFoldDB" id="A0A6A3B0S1"/>
<dbReference type="Proteomes" id="UP000436088">
    <property type="component" value="Unassembled WGS sequence"/>
</dbReference>
<dbReference type="Pfam" id="PF00319">
    <property type="entry name" value="SRF-TF"/>
    <property type="match status" value="1"/>
</dbReference>
<dbReference type="PRINTS" id="PR00404">
    <property type="entry name" value="MADSDOMAIN"/>
</dbReference>
<evidence type="ECO:0000259" key="7">
    <source>
        <dbReference type="PROSITE" id="PS50066"/>
    </source>
</evidence>
<dbReference type="CDD" id="cd00266">
    <property type="entry name" value="MADS_SRF_like"/>
    <property type="match status" value="1"/>
</dbReference>
<evidence type="ECO:0000256" key="1">
    <source>
        <dbReference type="ARBA" id="ARBA00004123"/>
    </source>
</evidence>
<accession>A0A6A3B0S1</accession>
<dbReference type="SMART" id="SM00432">
    <property type="entry name" value="MADS"/>
    <property type="match status" value="1"/>
</dbReference>
<sequence length="306" mass="33971">MTRRKVKLAWIVNNTSRRACLKKRKLGLVKKVEELTTLCGIESRLLMYSPGEHEPIVWPSPDDVKQLIEKLFQSRETFQGKHNGFSEGDVLLQPPSQESAPIIDNETGSVSANIEDNKRKSIEPLSWDDWFHNIMNSNEFRGGASSSSVRGDMNLTHYGSYVMSKSLNVAPYLEFREQVSSRYPFGDGSSSDVAEQVPPRYPFSGSSSRTVEEQMSVDATDSRLPPLENFDTSIANADLAEDDYFDLFDGMGPGHYPLGLVTSNSPATELNPFEFHGGERNSNSSATTNSCAATSKSALNFMLIYS</sequence>
<feature type="region of interest" description="Disordered" evidence="6">
    <location>
        <begin position="186"/>
        <end position="212"/>
    </location>
</feature>
<evidence type="ECO:0000256" key="3">
    <source>
        <dbReference type="ARBA" id="ARBA00023125"/>
    </source>
</evidence>
<evidence type="ECO:0000313" key="8">
    <source>
        <dbReference type="EMBL" id="KAE8708832.1"/>
    </source>
</evidence>
<dbReference type="GO" id="GO:0045944">
    <property type="term" value="P:positive regulation of transcription by RNA polymerase II"/>
    <property type="evidence" value="ECO:0007669"/>
    <property type="project" value="InterPro"/>
</dbReference>
<dbReference type="InterPro" id="IPR033897">
    <property type="entry name" value="SRF-like_MADS-box"/>
</dbReference>
<dbReference type="GO" id="GO:0046983">
    <property type="term" value="F:protein dimerization activity"/>
    <property type="evidence" value="ECO:0007669"/>
    <property type="project" value="InterPro"/>
</dbReference>